<feature type="non-terminal residue" evidence="1">
    <location>
        <position position="50"/>
    </location>
</feature>
<organism evidence="1">
    <name type="scientific">marine sediment metagenome</name>
    <dbReference type="NCBI Taxonomy" id="412755"/>
    <lineage>
        <taxon>unclassified sequences</taxon>
        <taxon>metagenomes</taxon>
        <taxon>ecological metagenomes</taxon>
    </lineage>
</organism>
<dbReference type="AlphaFoldDB" id="A0A0F9CD65"/>
<name>A0A0F9CD65_9ZZZZ</name>
<evidence type="ECO:0000313" key="1">
    <source>
        <dbReference type="EMBL" id="KKK94661.1"/>
    </source>
</evidence>
<comment type="caution">
    <text evidence="1">The sequence shown here is derived from an EMBL/GenBank/DDBJ whole genome shotgun (WGS) entry which is preliminary data.</text>
</comment>
<gene>
    <name evidence="1" type="ORF">LCGC14_2680580</name>
</gene>
<accession>A0A0F9CD65</accession>
<protein>
    <submittedName>
        <fullName evidence="1">Uncharacterized protein</fullName>
    </submittedName>
</protein>
<dbReference type="EMBL" id="LAZR01047246">
    <property type="protein sequence ID" value="KKK94661.1"/>
    <property type="molecule type" value="Genomic_DNA"/>
</dbReference>
<proteinExistence type="predicted"/>
<sequence length="50" mass="5739">MTITDIVNSIYFRTKTNSSSFLAADMLLYINNAYDRVVSLILSADSKWQF</sequence>
<reference evidence="1" key="1">
    <citation type="journal article" date="2015" name="Nature">
        <title>Complex archaea that bridge the gap between prokaryotes and eukaryotes.</title>
        <authorList>
            <person name="Spang A."/>
            <person name="Saw J.H."/>
            <person name="Jorgensen S.L."/>
            <person name="Zaremba-Niedzwiedzka K."/>
            <person name="Martijn J."/>
            <person name="Lind A.E."/>
            <person name="van Eijk R."/>
            <person name="Schleper C."/>
            <person name="Guy L."/>
            <person name="Ettema T.J."/>
        </authorList>
    </citation>
    <scope>NUCLEOTIDE SEQUENCE</scope>
</reference>